<dbReference type="FunFam" id="1.20.950.20:FF:000002">
    <property type="entry name" value="Formate dehydrogenase cytochrome b556 subunit"/>
    <property type="match status" value="1"/>
</dbReference>
<keyword evidence="17" id="KW-1185">Reference proteome</keyword>
<proteinExistence type="inferred from homology"/>
<evidence type="ECO:0000256" key="1">
    <source>
        <dbReference type="ARBA" id="ARBA00001971"/>
    </source>
</evidence>
<protein>
    <submittedName>
        <fullName evidence="16">Formate dehydrogenase subunit gamma</fullName>
        <ecNumber evidence="16">1.17.1.9</ecNumber>
    </submittedName>
</protein>
<feature type="transmembrane region" description="Helical" evidence="13">
    <location>
        <begin position="78"/>
        <end position="100"/>
    </location>
</feature>
<feature type="transmembrane region" description="Helical" evidence="13">
    <location>
        <begin position="124"/>
        <end position="145"/>
    </location>
</feature>
<accession>A0AA42CCX9</accession>
<dbReference type="EMBL" id="JAPDNT010000003">
    <property type="protein sequence ID" value="MCW3474153.1"/>
    <property type="molecule type" value="Genomic_DNA"/>
</dbReference>
<dbReference type="GO" id="GO:0009326">
    <property type="term" value="C:formate dehydrogenase complex"/>
    <property type="evidence" value="ECO:0007669"/>
    <property type="project" value="InterPro"/>
</dbReference>
<dbReference type="GO" id="GO:0008863">
    <property type="term" value="F:formate dehydrogenase (NAD+) activity"/>
    <property type="evidence" value="ECO:0007669"/>
    <property type="project" value="UniProtKB-EC"/>
</dbReference>
<evidence type="ECO:0000256" key="13">
    <source>
        <dbReference type="SAM" id="Phobius"/>
    </source>
</evidence>
<feature type="transmembrane region" description="Helical" evidence="13">
    <location>
        <begin position="261"/>
        <end position="280"/>
    </location>
</feature>
<evidence type="ECO:0000256" key="2">
    <source>
        <dbReference type="ARBA" id="ARBA00004651"/>
    </source>
</evidence>
<dbReference type="NCBIfam" id="TIGR01583">
    <property type="entry name" value="formate-DH-gamm"/>
    <property type="match status" value="1"/>
</dbReference>
<keyword evidence="14" id="KW-0732">Signal</keyword>
<feature type="signal peptide" evidence="14">
    <location>
        <begin position="1"/>
        <end position="20"/>
    </location>
</feature>
<dbReference type="Gene3D" id="1.20.950.20">
    <property type="entry name" value="Transmembrane di-heme cytochromes, Chain C"/>
    <property type="match status" value="1"/>
</dbReference>
<evidence type="ECO:0000256" key="8">
    <source>
        <dbReference type="ARBA" id="ARBA00022723"/>
    </source>
</evidence>
<comment type="cofactor">
    <cofactor evidence="1">
        <name>heme</name>
        <dbReference type="ChEBI" id="CHEBI:30413"/>
    </cofactor>
</comment>
<evidence type="ECO:0000256" key="6">
    <source>
        <dbReference type="ARBA" id="ARBA00022617"/>
    </source>
</evidence>
<dbReference type="InterPro" id="IPR011577">
    <property type="entry name" value="Cyt_b561_bac/Ni-Hgenase"/>
</dbReference>
<keyword evidence="11" id="KW-0408">Iron</keyword>
<evidence type="ECO:0000256" key="9">
    <source>
        <dbReference type="ARBA" id="ARBA00022982"/>
    </source>
</evidence>
<dbReference type="InterPro" id="IPR006471">
    <property type="entry name" value="Formate_DH_gsu"/>
</dbReference>
<dbReference type="GO" id="GO:0015944">
    <property type="term" value="P:formate oxidation"/>
    <property type="evidence" value="ECO:0007669"/>
    <property type="project" value="UniProtKB-ARBA"/>
</dbReference>
<dbReference type="InterPro" id="IPR051817">
    <property type="entry name" value="FDH_cytochrome_b556_subunit"/>
</dbReference>
<evidence type="ECO:0000256" key="7">
    <source>
        <dbReference type="ARBA" id="ARBA00022692"/>
    </source>
</evidence>
<evidence type="ECO:0000256" key="12">
    <source>
        <dbReference type="ARBA" id="ARBA00023136"/>
    </source>
</evidence>
<evidence type="ECO:0000256" key="5">
    <source>
        <dbReference type="ARBA" id="ARBA00022475"/>
    </source>
</evidence>
<reference evidence="16" key="1">
    <citation type="submission" date="2022-09" db="EMBL/GenBank/DDBJ databases">
        <title>Rhodovastum sp. nov. RN2-1 isolated from soil in Seongnam, South Korea.</title>
        <authorList>
            <person name="Le N.T."/>
        </authorList>
    </citation>
    <scope>NUCLEOTIDE SEQUENCE</scope>
    <source>
        <strain evidence="16">RN2-1</strain>
    </source>
</reference>
<dbReference type="InterPro" id="IPR016174">
    <property type="entry name" value="Di-haem_cyt_TM"/>
</dbReference>
<keyword evidence="9" id="KW-0249">Electron transport</keyword>
<sequence>MRIVLLAVLALWIGTSPGQAQPQNAPVSGFNPTASSVSEDQLLQALDRVTGRVSIPDKKSATLEQPAGRIWRDYHRSWLPWIGGVLVLGTLAALAVFYFVRGRIRLEGGRSGRTILRFTSFERFMHWLTAFSWLVLALSGLNVAYGRRLVLPLIGEDAFSRFSQLAKYSHNFVAFPFTLGIVLMFLVWLRHNIPDRTDVEWVRQGGGIIGHAHPPAGKFNAGQKAVFWIVVLGGAAVAVTGYLLLFPFYVTDIAGQQLAQVVHGVVALMMIAAMLGHIYIGTLGMEDAFDAMATGEVDLNWARAHHSLWVEEELARAARPPSGAAPAE</sequence>
<gene>
    <name evidence="16" type="ORF">OL599_06130</name>
</gene>
<feature type="transmembrane region" description="Helical" evidence="13">
    <location>
        <begin position="225"/>
        <end position="249"/>
    </location>
</feature>
<dbReference type="EC" id="1.17.1.9" evidence="16"/>
<evidence type="ECO:0000256" key="10">
    <source>
        <dbReference type="ARBA" id="ARBA00022989"/>
    </source>
</evidence>
<keyword evidence="4" id="KW-0813">Transport</keyword>
<dbReference type="RefSeq" id="WP_264712781.1">
    <property type="nucleotide sequence ID" value="NZ_JAPDNT010000003.1"/>
</dbReference>
<evidence type="ECO:0000256" key="14">
    <source>
        <dbReference type="SAM" id="SignalP"/>
    </source>
</evidence>
<feature type="transmembrane region" description="Helical" evidence="13">
    <location>
        <begin position="168"/>
        <end position="189"/>
    </location>
</feature>
<keyword evidence="12 13" id="KW-0472">Membrane</keyword>
<evidence type="ECO:0000256" key="3">
    <source>
        <dbReference type="ARBA" id="ARBA00010747"/>
    </source>
</evidence>
<keyword evidence="7 13" id="KW-0812">Transmembrane</keyword>
<organism evidence="16 17">
    <name type="scientific">Limobrevibacterium gyesilva</name>
    <dbReference type="NCBI Taxonomy" id="2991712"/>
    <lineage>
        <taxon>Bacteria</taxon>
        <taxon>Pseudomonadati</taxon>
        <taxon>Pseudomonadota</taxon>
        <taxon>Alphaproteobacteria</taxon>
        <taxon>Acetobacterales</taxon>
        <taxon>Acetobacteraceae</taxon>
        <taxon>Limobrevibacterium</taxon>
    </lineage>
</organism>
<keyword evidence="10 13" id="KW-1133">Transmembrane helix</keyword>
<dbReference type="GO" id="GO:0036397">
    <property type="term" value="F:formate dehydrogenase (quinone) activity"/>
    <property type="evidence" value="ECO:0007669"/>
    <property type="project" value="TreeGrafter"/>
</dbReference>
<evidence type="ECO:0000259" key="15">
    <source>
        <dbReference type="Pfam" id="PF01292"/>
    </source>
</evidence>
<evidence type="ECO:0000256" key="4">
    <source>
        <dbReference type="ARBA" id="ARBA00022448"/>
    </source>
</evidence>
<name>A0AA42CCX9_9PROT</name>
<dbReference type="PANTHER" id="PTHR30074">
    <property type="entry name" value="FORMATE DEHYDROGENASE, NITRATE-INDUCIBLE, CYTOCHROME B556 FDN SUBUNIT"/>
    <property type="match status" value="1"/>
</dbReference>
<keyword evidence="6" id="KW-0349">Heme</keyword>
<dbReference type="GO" id="GO:0022904">
    <property type="term" value="P:respiratory electron transport chain"/>
    <property type="evidence" value="ECO:0007669"/>
    <property type="project" value="InterPro"/>
</dbReference>
<dbReference type="PANTHER" id="PTHR30074:SF6">
    <property type="entry name" value="FORMATE DEHYDROGENASE GAMMA SUBUNIT"/>
    <property type="match status" value="1"/>
</dbReference>
<keyword evidence="8" id="KW-0479">Metal-binding</keyword>
<feature type="chain" id="PRO_5041268894" evidence="14">
    <location>
        <begin position="21"/>
        <end position="328"/>
    </location>
</feature>
<reference evidence="16" key="2">
    <citation type="submission" date="2022-10" db="EMBL/GenBank/DDBJ databases">
        <authorList>
            <person name="Trinh H.N."/>
        </authorList>
    </citation>
    <scope>NUCLEOTIDE SEQUENCE</scope>
    <source>
        <strain evidence="16">RN2-1</strain>
    </source>
</reference>
<evidence type="ECO:0000313" key="16">
    <source>
        <dbReference type="EMBL" id="MCW3474153.1"/>
    </source>
</evidence>
<dbReference type="Pfam" id="PF01292">
    <property type="entry name" value="Ni_hydr_CYTB"/>
    <property type="match status" value="1"/>
</dbReference>
<evidence type="ECO:0000256" key="11">
    <source>
        <dbReference type="ARBA" id="ARBA00023004"/>
    </source>
</evidence>
<feature type="domain" description="Cytochrome b561 bacterial/Ni-hydrogenase" evidence="15">
    <location>
        <begin position="117"/>
        <end position="293"/>
    </location>
</feature>
<comment type="subcellular location">
    <subcellularLocation>
        <location evidence="2">Cell membrane</location>
        <topology evidence="2">Multi-pass membrane protein</topology>
    </subcellularLocation>
</comment>
<evidence type="ECO:0000313" key="17">
    <source>
        <dbReference type="Proteomes" id="UP001165679"/>
    </source>
</evidence>
<keyword evidence="16" id="KW-0560">Oxidoreductase</keyword>
<comment type="similarity">
    <text evidence="3">Belongs to the formate dehydrogenase gamma subunit family.</text>
</comment>
<dbReference type="GO" id="GO:0009061">
    <property type="term" value="P:anaerobic respiration"/>
    <property type="evidence" value="ECO:0007669"/>
    <property type="project" value="TreeGrafter"/>
</dbReference>
<dbReference type="GO" id="GO:0005886">
    <property type="term" value="C:plasma membrane"/>
    <property type="evidence" value="ECO:0007669"/>
    <property type="project" value="UniProtKB-SubCell"/>
</dbReference>
<keyword evidence="5" id="KW-1003">Cell membrane</keyword>
<dbReference type="GO" id="GO:0046872">
    <property type="term" value="F:metal ion binding"/>
    <property type="evidence" value="ECO:0007669"/>
    <property type="project" value="UniProtKB-KW"/>
</dbReference>
<dbReference type="Proteomes" id="UP001165679">
    <property type="component" value="Unassembled WGS sequence"/>
</dbReference>
<dbReference type="SUPFAM" id="SSF81342">
    <property type="entry name" value="Transmembrane di-heme cytochromes"/>
    <property type="match status" value="1"/>
</dbReference>
<dbReference type="GO" id="GO:0009055">
    <property type="term" value="F:electron transfer activity"/>
    <property type="evidence" value="ECO:0007669"/>
    <property type="project" value="InterPro"/>
</dbReference>
<dbReference type="AlphaFoldDB" id="A0AA42CCX9"/>
<comment type="caution">
    <text evidence="16">The sequence shown here is derived from an EMBL/GenBank/DDBJ whole genome shotgun (WGS) entry which is preliminary data.</text>
</comment>